<sequence>MDFLQRTEQGAAALWRAVYPAITDPAGHPARLGFLAAGEASAWARIFGFEPQLLDAAVIATLCTQTANPVLRGGLAAGSVGQYCKRGEPNALGIAAIALHHGVYLYLLRAQRNDKLGWGLRIGAWAGGLAISKGRYRAATAVAGAAVAATSALAGDPALRADATKGASHGANLILFSEGLTLARTLPVNPLRDSRLLGAAEAASRVLGHFLLVDALERH</sequence>
<name>A0A2A4AHG0_9CORY</name>
<organism evidence="1 2">
    <name type="scientific">Corynebacterium accolens</name>
    <dbReference type="NCBI Taxonomy" id="38284"/>
    <lineage>
        <taxon>Bacteria</taxon>
        <taxon>Bacillati</taxon>
        <taxon>Actinomycetota</taxon>
        <taxon>Actinomycetes</taxon>
        <taxon>Mycobacteriales</taxon>
        <taxon>Corynebacteriaceae</taxon>
        <taxon>Corynebacterium</taxon>
    </lineage>
</organism>
<accession>A0A2A4AHG0</accession>
<evidence type="ECO:0000313" key="2">
    <source>
        <dbReference type="Proteomes" id="UP000218690"/>
    </source>
</evidence>
<proteinExistence type="predicted"/>
<protein>
    <submittedName>
        <fullName evidence="1">Uncharacterized protein</fullName>
    </submittedName>
</protein>
<reference evidence="1 2" key="1">
    <citation type="submission" date="2017-09" db="EMBL/GenBank/DDBJ databases">
        <title>Draft Genome Sequence of Corynebacterium accolens AH4003.</title>
        <authorList>
            <person name="Chen Y."/>
            <person name="Oosthuysen W.F."/>
            <person name="Kelley S."/>
            <person name="Horswill A."/>
        </authorList>
    </citation>
    <scope>NUCLEOTIDE SEQUENCE [LARGE SCALE GENOMIC DNA]</scope>
    <source>
        <strain evidence="1 2">AH4003</strain>
    </source>
</reference>
<gene>
    <name evidence="1" type="ORF">COM45_12375</name>
</gene>
<comment type="caution">
    <text evidence="1">The sequence shown here is derived from an EMBL/GenBank/DDBJ whole genome shotgun (WGS) entry which is preliminary data.</text>
</comment>
<dbReference type="AlphaFoldDB" id="A0A2A4AHG0"/>
<dbReference type="EMBL" id="NWBP01000038">
    <property type="protein sequence ID" value="PCC81750.1"/>
    <property type="molecule type" value="Genomic_DNA"/>
</dbReference>
<dbReference type="Proteomes" id="UP000218690">
    <property type="component" value="Unassembled WGS sequence"/>
</dbReference>
<evidence type="ECO:0000313" key="1">
    <source>
        <dbReference type="EMBL" id="PCC81750.1"/>
    </source>
</evidence>